<dbReference type="RefSeq" id="XP_033450434.1">
    <property type="nucleotide sequence ID" value="XM_033595710.1"/>
</dbReference>
<protein>
    <submittedName>
        <fullName evidence="10">Uncharacterized protein</fullName>
    </submittedName>
</protein>
<reference evidence="10" key="1">
    <citation type="journal article" date="2020" name="Stud. Mycol.">
        <title>101 Dothideomycetes genomes: a test case for predicting lifestyles and emergence of pathogens.</title>
        <authorList>
            <person name="Haridas S."/>
            <person name="Albert R."/>
            <person name="Binder M."/>
            <person name="Bloem J."/>
            <person name="Labutti K."/>
            <person name="Salamov A."/>
            <person name="Andreopoulos B."/>
            <person name="Baker S."/>
            <person name="Barry K."/>
            <person name="Bills G."/>
            <person name="Bluhm B."/>
            <person name="Cannon C."/>
            <person name="Castanera R."/>
            <person name="Culley D."/>
            <person name="Daum C."/>
            <person name="Ezra D."/>
            <person name="Gonzalez J."/>
            <person name="Henrissat B."/>
            <person name="Kuo A."/>
            <person name="Liang C."/>
            <person name="Lipzen A."/>
            <person name="Lutzoni F."/>
            <person name="Magnuson J."/>
            <person name="Mondo S."/>
            <person name="Nolan M."/>
            <person name="Ohm R."/>
            <person name="Pangilinan J."/>
            <person name="Park H.-J."/>
            <person name="Ramirez L."/>
            <person name="Alfaro M."/>
            <person name="Sun H."/>
            <person name="Tritt A."/>
            <person name="Yoshinaga Y."/>
            <person name="Zwiers L.-H."/>
            <person name="Turgeon B."/>
            <person name="Goodwin S."/>
            <person name="Spatafora J."/>
            <person name="Crous P."/>
            <person name="Grigoriev I."/>
        </authorList>
    </citation>
    <scope>NUCLEOTIDE SEQUENCE</scope>
    <source>
        <strain evidence="10">CBS 183.55</strain>
    </source>
</reference>
<dbReference type="PROSITE" id="PS50075">
    <property type="entry name" value="CARRIER"/>
    <property type="match status" value="1"/>
</dbReference>
<dbReference type="InterPro" id="IPR014043">
    <property type="entry name" value="Acyl_transferase_dom"/>
</dbReference>
<dbReference type="SMART" id="SM00825">
    <property type="entry name" value="PKS_KS"/>
    <property type="match status" value="1"/>
</dbReference>
<dbReference type="Pfam" id="PF14765">
    <property type="entry name" value="PS-DH"/>
    <property type="match status" value="1"/>
</dbReference>
<dbReference type="GeneID" id="54353377"/>
<dbReference type="InterPro" id="IPR036736">
    <property type="entry name" value="ACP-like_sf"/>
</dbReference>
<dbReference type="InterPro" id="IPR016036">
    <property type="entry name" value="Malonyl_transacylase_ACP-bd"/>
</dbReference>
<dbReference type="InterPro" id="IPR049900">
    <property type="entry name" value="PKS_mFAS_DH"/>
</dbReference>
<feature type="region of interest" description="N-terminal hotdog fold" evidence="5">
    <location>
        <begin position="864"/>
        <end position="996"/>
    </location>
</feature>
<dbReference type="InterPro" id="IPR013968">
    <property type="entry name" value="PKS_KR"/>
</dbReference>
<evidence type="ECO:0000313" key="11">
    <source>
        <dbReference type="Proteomes" id="UP000800082"/>
    </source>
</evidence>
<dbReference type="Pfam" id="PF16197">
    <property type="entry name" value="KAsynt_C_assoc"/>
    <property type="match status" value="1"/>
</dbReference>
<dbReference type="InterPro" id="IPR042104">
    <property type="entry name" value="PKS_dehydratase_sf"/>
</dbReference>
<evidence type="ECO:0000259" key="9">
    <source>
        <dbReference type="PROSITE" id="PS52019"/>
    </source>
</evidence>
<dbReference type="Gene3D" id="3.40.47.10">
    <property type="match status" value="3"/>
</dbReference>
<dbReference type="InterPro" id="IPR016035">
    <property type="entry name" value="Acyl_Trfase/lysoPLipase"/>
</dbReference>
<dbReference type="Pfam" id="PF08240">
    <property type="entry name" value="ADH_N"/>
    <property type="match status" value="1"/>
</dbReference>
<dbReference type="PROSITE" id="PS52004">
    <property type="entry name" value="KS3_2"/>
    <property type="match status" value="1"/>
</dbReference>
<dbReference type="InterPro" id="IPR057326">
    <property type="entry name" value="KR_dom"/>
</dbReference>
<evidence type="ECO:0000313" key="10">
    <source>
        <dbReference type="EMBL" id="KAF1930186.1"/>
    </source>
</evidence>
<dbReference type="PROSITE" id="PS52019">
    <property type="entry name" value="PKS_MFAS_DH"/>
    <property type="match status" value="1"/>
</dbReference>
<dbReference type="InterPro" id="IPR049552">
    <property type="entry name" value="PKS_DH_N"/>
</dbReference>
<dbReference type="SMART" id="SM00823">
    <property type="entry name" value="PKS_PP"/>
    <property type="match status" value="1"/>
</dbReference>
<feature type="domain" description="Carrier" evidence="7">
    <location>
        <begin position="2006"/>
        <end position="2083"/>
    </location>
</feature>
<dbReference type="SUPFAM" id="SSF52151">
    <property type="entry name" value="FabD/lysophospholipase-like"/>
    <property type="match status" value="1"/>
</dbReference>
<dbReference type="InterPro" id="IPR050091">
    <property type="entry name" value="PKS_NRPS_Biosynth_Enz"/>
</dbReference>
<dbReference type="SMART" id="SM00822">
    <property type="entry name" value="PKS_KR"/>
    <property type="match status" value="1"/>
</dbReference>
<evidence type="ECO:0000256" key="1">
    <source>
        <dbReference type="ARBA" id="ARBA00022450"/>
    </source>
</evidence>
<dbReference type="Pfam" id="PF08659">
    <property type="entry name" value="KR"/>
    <property type="match status" value="1"/>
</dbReference>
<dbReference type="EMBL" id="ML978964">
    <property type="protein sequence ID" value="KAF1930186.1"/>
    <property type="molecule type" value="Genomic_DNA"/>
</dbReference>
<feature type="compositionally biased region" description="Polar residues" evidence="6">
    <location>
        <begin position="20"/>
        <end position="53"/>
    </location>
</feature>
<dbReference type="SUPFAM" id="SSF53901">
    <property type="entry name" value="Thiolase-like"/>
    <property type="match status" value="2"/>
</dbReference>
<dbReference type="Gene3D" id="3.40.50.720">
    <property type="entry name" value="NAD(P)-binding Rossmann-like Domain"/>
    <property type="match status" value="3"/>
</dbReference>
<proteinExistence type="predicted"/>
<feature type="domain" description="PKS/mFAS DH" evidence="9">
    <location>
        <begin position="864"/>
        <end position="1182"/>
    </location>
</feature>
<dbReference type="InterPro" id="IPR049551">
    <property type="entry name" value="PKS_DH_C"/>
</dbReference>
<evidence type="ECO:0000256" key="4">
    <source>
        <dbReference type="ARBA" id="ARBA00023268"/>
    </source>
</evidence>
<dbReference type="SMART" id="SM00826">
    <property type="entry name" value="PKS_DH"/>
    <property type="match status" value="1"/>
</dbReference>
<name>A0A6A5RV66_9PLEO</name>
<dbReference type="Pfam" id="PF23297">
    <property type="entry name" value="ACP_SdgA_C"/>
    <property type="match status" value="1"/>
</dbReference>
<feature type="region of interest" description="C-terminal hotdog fold" evidence="5">
    <location>
        <begin position="1024"/>
        <end position="1182"/>
    </location>
</feature>
<dbReference type="SMART" id="SM00829">
    <property type="entry name" value="PKS_ER"/>
    <property type="match status" value="1"/>
</dbReference>
<dbReference type="Pfam" id="PF23114">
    <property type="entry name" value="NAD-bd_HRPKS_sdrA"/>
    <property type="match status" value="1"/>
</dbReference>
<evidence type="ECO:0000256" key="2">
    <source>
        <dbReference type="ARBA" id="ARBA00022553"/>
    </source>
</evidence>
<feature type="region of interest" description="Disordered" evidence="6">
    <location>
        <begin position="1"/>
        <end position="87"/>
    </location>
</feature>
<keyword evidence="1" id="KW-0596">Phosphopantetheine</keyword>
<organism evidence="10 11">
    <name type="scientific">Didymella exigua CBS 183.55</name>
    <dbReference type="NCBI Taxonomy" id="1150837"/>
    <lineage>
        <taxon>Eukaryota</taxon>
        <taxon>Fungi</taxon>
        <taxon>Dikarya</taxon>
        <taxon>Ascomycota</taxon>
        <taxon>Pezizomycotina</taxon>
        <taxon>Dothideomycetes</taxon>
        <taxon>Pleosporomycetidae</taxon>
        <taxon>Pleosporales</taxon>
        <taxon>Pleosporineae</taxon>
        <taxon>Didymellaceae</taxon>
        <taxon>Didymella</taxon>
    </lineage>
</organism>
<evidence type="ECO:0000259" key="8">
    <source>
        <dbReference type="PROSITE" id="PS52004"/>
    </source>
</evidence>
<evidence type="ECO:0000256" key="6">
    <source>
        <dbReference type="SAM" id="MobiDB-lite"/>
    </source>
</evidence>
<dbReference type="GO" id="GO:0031177">
    <property type="term" value="F:phosphopantetheine binding"/>
    <property type="evidence" value="ECO:0007669"/>
    <property type="project" value="InterPro"/>
</dbReference>
<dbReference type="Pfam" id="PF13602">
    <property type="entry name" value="ADH_zinc_N_2"/>
    <property type="match status" value="1"/>
</dbReference>
<dbReference type="InterPro" id="IPR020841">
    <property type="entry name" value="PKS_Beta-ketoAc_synthase_dom"/>
</dbReference>
<dbReference type="PANTHER" id="PTHR43775:SF13">
    <property type="entry name" value="POLYKETIDE SYNTHASE 1"/>
    <property type="match status" value="1"/>
</dbReference>
<dbReference type="SUPFAM" id="SSF47336">
    <property type="entry name" value="ACP-like"/>
    <property type="match status" value="1"/>
</dbReference>
<comment type="caution">
    <text evidence="5">Lacks conserved residue(s) required for the propagation of feature annotation.</text>
</comment>
<accession>A0A6A5RV66</accession>
<dbReference type="GO" id="GO:0044550">
    <property type="term" value="P:secondary metabolite biosynthetic process"/>
    <property type="evidence" value="ECO:0007669"/>
    <property type="project" value="TreeGrafter"/>
</dbReference>
<dbReference type="Gene3D" id="3.10.129.110">
    <property type="entry name" value="Polyketide synthase dehydratase"/>
    <property type="match status" value="1"/>
</dbReference>
<gene>
    <name evidence="10" type="ORF">M421DRAFT_59755</name>
</gene>
<dbReference type="SMART" id="SM00827">
    <property type="entry name" value="PKS_AT"/>
    <property type="match status" value="1"/>
</dbReference>
<dbReference type="InterPro" id="IPR032821">
    <property type="entry name" value="PKS_assoc"/>
</dbReference>
<dbReference type="InterPro" id="IPR001227">
    <property type="entry name" value="Ac_transferase_dom_sf"/>
</dbReference>
<dbReference type="InterPro" id="IPR011032">
    <property type="entry name" value="GroES-like_sf"/>
</dbReference>
<dbReference type="Gene3D" id="3.40.366.10">
    <property type="entry name" value="Malonyl-Coenzyme A Acyl Carrier Protein, domain 2"/>
    <property type="match status" value="2"/>
</dbReference>
<dbReference type="InterPro" id="IPR036291">
    <property type="entry name" value="NAD(P)-bd_dom_sf"/>
</dbReference>
<keyword evidence="3" id="KW-0808">Transferase</keyword>
<dbReference type="CDD" id="cd05195">
    <property type="entry name" value="enoyl_red"/>
    <property type="match status" value="1"/>
</dbReference>
<dbReference type="GO" id="GO:0016491">
    <property type="term" value="F:oxidoreductase activity"/>
    <property type="evidence" value="ECO:0007669"/>
    <property type="project" value="InterPro"/>
</dbReference>
<dbReference type="Pfam" id="PF00698">
    <property type="entry name" value="Acyl_transf_1"/>
    <property type="match status" value="1"/>
</dbReference>
<keyword evidence="2" id="KW-0597">Phosphoprotein</keyword>
<evidence type="ECO:0000259" key="7">
    <source>
        <dbReference type="PROSITE" id="PS50075"/>
    </source>
</evidence>
<dbReference type="SUPFAM" id="SSF51735">
    <property type="entry name" value="NAD(P)-binding Rossmann-fold domains"/>
    <property type="match status" value="2"/>
</dbReference>
<evidence type="ECO:0000256" key="5">
    <source>
        <dbReference type="PROSITE-ProRule" id="PRU01363"/>
    </source>
</evidence>
<dbReference type="CDD" id="cd00833">
    <property type="entry name" value="PKS"/>
    <property type="match status" value="1"/>
</dbReference>
<dbReference type="InterPro" id="IPR013154">
    <property type="entry name" value="ADH-like_N"/>
</dbReference>
<dbReference type="PANTHER" id="PTHR43775">
    <property type="entry name" value="FATTY ACID SYNTHASE"/>
    <property type="match status" value="1"/>
</dbReference>
<dbReference type="GO" id="GO:0006633">
    <property type="term" value="P:fatty acid biosynthetic process"/>
    <property type="evidence" value="ECO:0007669"/>
    <property type="project" value="TreeGrafter"/>
</dbReference>
<dbReference type="InterPro" id="IPR020807">
    <property type="entry name" value="PKS_DH"/>
</dbReference>
<dbReference type="Pfam" id="PF21089">
    <property type="entry name" value="PKS_DH_N"/>
    <property type="match status" value="1"/>
</dbReference>
<dbReference type="InterPro" id="IPR020843">
    <property type="entry name" value="ER"/>
</dbReference>
<dbReference type="InterPro" id="IPR014030">
    <property type="entry name" value="Ketoacyl_synth_N"/>
</dbReference>
<dbReference type="Gene3D" id="1.10.1200.10">
    <property type="entry name" value="ACP-like"/>
    <property type="match status" value="1"/>
</dbReference>
<dbReference type="Pfam" id="PF00109">
    <property type="entry name" value="ketoacyl-synt"/>
    <property type="match status" value="2"/>
</dbReference>
<dbReference type="InterPro" id="IPR009081">
    <property type="entry name" value="PP-bd_ACP"/>
</dbReference>
<keyword evidence="4" id="KW-0511">Multifunctional enzyme</keyword>
<dbReference type="Proteomes" id="UP000800082">
    <property type="component" value="Unassembled WGS sequence"/>
</dbReference>
<evidence type="ECO:0000256" key="3">
    <source>
        <dbReference type="ARBA" id="ARBA00022679"/>
    </source>
</evidence>
<dbReference type="InterPro" id="IPR020806">
    <property type="entry name" value="PKS_PP-bd"/>
</dbReference>
<dbReference type="Gene3D" id="3.30.70.3290">
    <property type="match status" value="2"/>
</dbReference>
<dbReference type="Gene3D" id="3.90.180.10">
    <property type="entry name" value="Medium-chain alcohol dehydrogenases, catalytic domain"/>
    <property type="match status" value="1"/>
</dbReference>
<dbReference type="InterPro" id="IPR016039">
    <property type="entry name" value="Thiolase-like"/>
</dbReference>
<feature type="domain" description="Ketosynthase family 3 (KS3)" evidence="8">
    <location>
        <begin position="104"/>
        <end position="598"/>
    </location>
</feature>
<dbReference type="InterPro" id="IPR056501">
    <property type="entry name" value="NAD-bd_HRPKS_sdrA"/>
</dbReference>
<dbReference type="OrthoDB" id="329835at2759"/>
<dbReference type="SUPFAM" id="SSF55048">
    <property type="entry name" value="Probable ACP-binding domain of malonyl-CoA ACP transacylase"/>
    <property type="match status" value="1"/>
</dbReference>
<sequence>MAPYVLTPLSDFEQRLGQPDHSSLNDASSTGVATPTSSASDSGNSMTNEATGASTHHTSHTNGDRESTAINPDGAAAPQPHKYEDAYTDGYKDGYTLAHIELKHQPIAIIGMSCRLPGSVSTPDEFWELLARSRTGYSGIPTARFSGKRFFHPNPGKSGSTNARGGNFLTHDLTAFDAPFFGFTQQEAISLDPQQRLLLECTFEALESAGIPKHDVVGKDVGCFVGGTFSEYEADLFRDPDTIPMHQATGTMAIAAGVHLNMLPEFWVSYSMSRLFGEEGRSYAFDQRGTGYGRGEGCGMVLLKPLEQAVKDNDPIRAVITGSGINQDGKTPGIAGVIKTALMLERGFILPNYDFKHPNENIPFDEWGLKVATRQQPWPSGKRWASVNGFGFGGTNGHVVMTRGPLERKTMKEEVDTQTFERLFVLSANDKASAEKTMQGLGIYLEQRPEVFQNDLLSNLAYTLGQRKSFHPWRIAVSASSSVELVETLSNGKISPCKQDADTLRLGWIFTGQGAQWWAMGRELCHTYPIYAAALKLADAHLISIDADFSLLEELEKDEDTTLINAAYLSQPSCTAVQLALVDLLRSWGIRPTAVAGHSSGEIGAAYAAELITFEDAMTIAYHRGRLVPILKKTYPALNGCMMAVGASRDQVVPLLDQICPSLGQAKIACINSPSSITISGDEPAVVFLQALLENEYPGMFTSGVRFYSSLLGRLATSEELDPTYWVQNLTCAVRFDEAVQAMCRPTQDQKMPVNHLCELGPHAALQGPIKQILKHVGGSAAKTTYTSVLQRKKNAVTTALSMAGSLFVKGAMLDMGSINFPTALERAPQVLVDMPRYSWNHGSKFVHENRITSIHKHHDTPRHDIIGVLASYSNDAEPTWRNIVRLDDLPWLRQYQMQGVTVFPISGFLAMAIEAAAQRAMSTNTPWEHIEVEDLVVKAPVMLSEEELEMTIELRAHQDQDDAGASQHFIVRSWSRARGWNENCTGAISLVQTSLDKVDGQRAQKLKRQNLYAKSVDIAQAATECISASHMYAQLSEIGVAYGGLFQGLSQCHTSPRGSVARVVKTDTTLEMPHHYETEYILHPASMEQLVSMYWPVLSALSPLGTVHLPGSIGKVTISARALDLFRAPGDTLRAPIIAIEDLCTAPIVESRDTSQDAEPQELCYKLDWEAVPDAQDASDERDSTPCLDAEIVIVHGDTDEQTHLAAELASHLAETYGTRVTSGSLEDVAPVAKDKLCLVVTELDRPLLATLSAAQFSALQNTLLSVQGIMWVVKGAYQQSTHPESNMVSGLSRTLRSEGALNDFVTLDFAAGEHVRSPALVSTICRVFRMAFGGTDRVEEKEFWARDGALFTPRVLDDRDMNAYVHEKMHPAATEPASLCDVARPLRASVAMSGAAESVGFRDDGRVAQPLPEDCVDVQIQAVGLCASDLKQVGRLGMECSGVVVAAGSKVPNLCVGDRVAAITTAGSLSTVARVHYRLVLKAPAHMSFESLATMPVAYCTAVHALMDQARLAAGESVLVHDAASPVGQAALAVALMIKADPWVTVKTEEEKAFVMRHFAIPQDRIWSAGATHFADRIQDETRGHGVDVVFNTLADRRVARATWACLARFGRFVNIAGDQHLSLDMACATNAAVFSVDFTALAEHRPATAQRLLADVSRMLHYGQIQGLQNIRSFSAADTAAALHHVASANMAERSVVVFQRGNIVVAPRVKKDMQLLREDGTYILIGGTGGLGRKMAEWMVRKGAKHIVLLSRSGALRGQAAGQIAALRNGGANIVVRSCNVSSRVDVDHLILHGLSDLPPVRGVIHGAMVLHDVLFENMTYEQYTTVVSSKVQGAWNFHDALASRSNALDFFILISSAAGAVGNRGQAAYAAANTFLNGFAQFLRARGINAASLDLTAVSDAGYLAEDADKAAEVARTLGSDTICLAQVLALLQAAVEGGLTSCNAHPITGMRIAPTSKPFWSTDAKFAHLLRAAEAHASAGCTAVAVPWNTQFRGAASRSEAESIVCAALVEKIAEVVSMEQEDLDPERSLSCYPLDSLTAIEVRNFITRMFESNLQVLELLASGSVKSLAAVVVGKTKVKLPGA</sequence>
<dbReference type="SUPFAM" id="SSF50129">
    <property type="entry name" value="GroES-like"/>
    <property type="match status" value="1"/>
</dbReference>
<keyword evidence="11" id="KW-1185">Reference proteome</keyword>
<dbReference type="GO" id="GO:0004312">
    <property type="term" value="F:fatty acid synthase activity"/>
    <property type="evidence" value="ECO:0007669"/>
    <property type="project" value="TreeGrafter"/>
</dbReference>